<evidence type="ECO:0000313" key="2">
    <source>
        <dbReference type="EMBL" id="RZF39404.1"/>
    </source>
</evidence>
<dbReference type="EMBL" id="QKKF02019844">
    <property type="protein sequence ID" value="RZF39404.1"/>
    <property type="molecule type" value="Genomic_DNA"/>
</dbReference>
<dbReference type="InParanoid" id="A0A482X0R3"/>
<reference evidence="2 3" key="1">
    <citation type="journal article" date="2017" name="Gigascience">
        <title>Genome sequence of the small brown planthopper, Laodelphax striatellus.</title>
        <authorList>
            <person name="Zhu J."/>
            <person name="Jiang F."/>
            <person name="Wang X."/>
            <person name="Yang P."/>
            <person name="Bao Y."/>
            <person name="Zhao W."/>
            <person name="Wang W."/>
            <person name="Lu H."/>
            <person name="Wang Q."/>
            <person name="Cui N."/>
            <person name="Li J."/>
            <person name="Chen X."/>
            <person name="Luo L."/>
            <person name="Yu J."/>
            <person name="Kang L."/>
            <person name="Cui F."/>
        </authorList>
    </citation>
    <scope>NUCLEOTIDE SEQUENCE [LARGE SCALE GENOMIC DNA]</scope>
    <source>
        <strain evidence="2">Lst14</strain>
    </source>
</reference>
<keyword evidence="3" id="KW-1185">Reference proteome</keyword>
<accession>A0A482X0R3</accession>
<feature type="compositionally biased region" description="Basic and acidic residues" evidence="1">
    <location>
        <begin position="1"/>
        <end position="12"/>
    </location>
</feature>
<evidence type="ECO:0000256" key="1">
    <source>
        <dbReference type="SAM" id="MobiDB-lite"/>
    </source>
</evidence>
<dbReference type="Proteomes" id="UP000291343">
    <property type="component" value="Unassembled WGS sequence"/>
</dbReference>
<name>A0A482X0R3_LAOST</name>
<organism evidence="2 3">
    <name type="scientific">Laodelphax striatellus</name>
    <name type="common">Small brown planthopper</name>
    <name type="synonym">Delphax striatella</name>
    <dbReference type="NCBI Taxonomy" id="195883"/>
    <lineage>
        <taxon>Eukaryota</taxon>
        <taxon>Metazoa</taxon>
        <taxon>Ecdysozoa</taxon>
        <taxon>Arthropoda</taxon>
        <taxon>Hexapoda</taxon>
        <taxon>Insecta</taxon>
        <taxon>Pterygota</taxon>
        <taxon>Neoptera</taxon>
        <taxon>Paraneoptera</taxon>
        <taxon>Hemiptera</taxon>
        <taxon>Auchenorrhyncha</taxon>
        <taxon>Fulgoroidea</taxon>
        <taxon>Delphacidae</taxon>
        <taxon>Criomorphinae</taxon>
        <taxon>Laodelphax</taxon>
    </lineage>
</organism>
<sequence>MSRDRRPVEPNRTDVFTPPIMKTGTENSRTSSTVCFCYVCAAQCMNASTDAIAGWTEKCGVDAEVFPHLPLPWKLVTKLTYHLLHL</sequence>
<evidence type="ECO:0000313" key="3">
    <source>
        <dbReference type="Proteomes" id="UP000291343"/>
    </source>
</evidence>
<proteinExistence type="predicted"/>
<gene>
    <name evidence="2" type="ORF">LSTR_LSTR000925</name>
</gene>
<comment type="caution">
    <text evidence="2">The sequence shown here is derived from an EMBL/GenBank/DDBJ whole genome shotgun (WGS) entry which is preliminary data.</text>
</comment>
<dbReference type="AlphaFoldDB" id="A0A482X0R3"/>
<feature type="region of interest" description="Disordered" evidence="1">
    <location>
        <begin position="1"/>
        <end position="27"/>
    </location>
</feature>
<protein>
    <submittedName>
        <fullName evidence="2">Uncharacterized protein</fullName>
    </submittedName>
</protein>